<dbReference type="EMBL" id="CAFBOF010000017">
    <property type="protein sequence ID" value="CAB4977871.1"/>
    <property type="molecule type" value="Genomic_DNA"/>
</dbReference>
<dbReference type="InterPro" id="IPR011041">
    <property type="entry name" value="Quinoprot_gluc/sorb_DH_b-prop"/>
</dbReference>
<dbReference type="EMBL" id="CAFBMM010000045">
    <property type="protein sequence ID" value="CAB4908983.1"/>
    <property type="molecule type" value="Genomic_DNA"/>
</dbReference>
<dbReference type="EMBL" id="CAFBPQ010000035">
    <property type="protein sequence ID" value="CAB5027949.1"/>
    <property type="molecule type" value="Genomic_DNA"/>
</dbReference>
<proteinExistence type="predicted"/>
<dbReference type="Gene3D" id="2.120.10.30">
    <property type="entry name" value="TolB, C-terminal domain"/>
    <property type="match status" value="1"/>
</dbReference>
<evidence type="ECO:0000313" key="4">
    <source>
        <dbReference type="EMBL" id="CAB4977871.1"/>
    </source>
</evidence>
<organism evidence="2">
    <name type="scientific">freshwater metagenome</name>
    <dbReference type="NCBI Taxonomy" id="449393"/>
    <lineage>
        <taxon>unclassified sequences</taxon>
        <taxon>metagenomes</taxon>
        <taxon>ecological metagenomes</taxon>
    </lineage>
</organism>
<dbReference type="PANTHER" id="PTHR19328:SF75">
    <property type="entry name" value="ALDOSE SUGAR DEHYDROGENASE YLII"/>
    <property type="match status" value="1"/>
</dbReference>
<feature type="domain" description="Glucose/Sorbosone dehydrogenase" evidence="1">
    <location>
        <begin position="45"/>
        <end position="376"/>
    </location>
</feature>
<evidence type="ECO:0000259" key="1">
    <source>
        <dbReference type="Pfam" id="PF07995"/>
    </source>
</evidence>
<gene>
    <name evidence="2" type="ORF">UFOPK2683_01357</name>
    <name evidence="3" type="ORF">UFOPK3605_00971</name>
    <name evidence="4" type="ORF">UFOPK3897_00923</name>
    <name evidence="5" type="ORF">UFOPK4121_01096</name>
</gene>
<evidence type="ECO:0000313" key="5">
    <source>
        <dbReference type="EMBL" id="CAB5027949.1"/>
    </source>
</evidence>
<dbReference type="Pfam" id="PF07995">
    <property type="entry name" value="GSDH"/>
    <property type="match status" value="1"/>
</dbReference>
<dbReference type="AlphaFoldDB" id="A0A6J6SC26"/>
<dbReference type="EMBL" id="CAEZYK010000097">
    <property type="protein sequence ID" value="CAB4732248.1"/>
    <property type="molecule type" value="Genomic_DNA"/>
</dbReference>
<protein>
    <submittedName>
        <fullName evidence="2">Unannotated protein</fullName>
    </submittedName>
</protein>
<sequence>MKKINGARTLAQILIGLMTLTAGATIAEAASPEPKLNLRIVAPVQQPTALATRSGDETLYVAQQTGTVVAIAKEKIVEKPILDLSDRITSGGEQGLLGLVFSPAGDKMYVNYSGKEGETVIEEFAFRAKKIKLASRRTLLTVEQPQPNHNGGQIEFGPDGMLYIGLGDGGGAGDKGDGHALEGNGQSQQTFLGKILRIDPQATSSSPYTIPTNNPFTNESGKEEIFILGVRNPWRFSFDKTNNDMWISDVGENEREEITRVKFADAAGSNLGWPVFEGTRVFREVSLPGATPPDIEMTHQSGNCSVVGGFVYRGEMIPDLDGTYLFSDFCQGTIYGVKTKPNGKLSQPLDLKISSEKITSFGQDNQGNLYVLSQSQGILAIEKTNQ</sequence>
<accession>A0A6J6SC26</accession>
<name>A0A6J6SC26_9ZZZZ</name>
<dbReference type="SUPFAM" id="SSF50952">
    <property type="entry name" value="Soluble quinoprotein glucose dehydrogenase"/>
    <property type="match status" value="1"/>
</dbReference>
<dbReference type="PANTHER" id="PTHR19328">
    <property type="entry name" value="HEDGEHOG-INTERACTING PROTEIN"/>
    <property type="match status" value="1"/>
</dbReference>
<dbReference type="InterPro" id="IPR012938">
    <property type="entry name" value="Glc/Sorbosone_DH"/>
</dbReference>
<reference evidence="2" key="1">
    <citation type="submission" date="2020-05" db="EMBL/GenBank/DDBJ databases">
        <authorList>
            <person name="Chiriac C."/>
            <person name="Salcher M."/>
            <person name="Ghai R."/>
            <person name="Kavagutti S V."/>
        </authorList>
    </citation>
    <scope>NUCLEOTIDE SEQUENCE</scope>
</reference>
<evidence type="ECO:0000313" key="2">
    <source>
        <dbReference type="EMBL" id="CAB4732248.1"/>
    </source>
</evidence>
<evidence type="ECO:0000313" key="3">
    <source>
        <dbReference type="EMBL" id="CAB4908983.1"/>
    </source>
</evidence>
<dbReference type="InterPro" id="IPR011042">
    <property type="entry name" value="6-blade_b-propeller_TolB-like"/>
</dbReference>